<feature type="chain" id="PRO_5016462917" description="Outer membrane protein beta-barrel domain-containing protein" evidence="1">
    <location>
        <begin position="46"/>
        <end position="221"/>
    </location>
</feature>
<organism evidence="2 3">
    <name type="scientific">Bradymonas sediminis</name>
    <dbReference type="NCBI Taxonomy" id="1548548"/>
    <lineage>
        <taxon>Bacteria</taxon>
        <taxon>Deltaproteobacteria</taxon>
        <taxon>Bradymonadales</taxon>
        <taxon>Bradymonadaceae</taxon>
        <taxon>Bradymonas</taxon>
    </lineage>
</organism>
<dbReference type="SUPFAM" id="SSF103515">
    <property type="entry name" value="Autotransporter"/>
    <property type="match status" value="1"/>
</dbReference>
<evidence type="ECO:0000313" key="2">
    <source>
        <dbReference type="EMBL" id="AWV88627.1"/>
    </source>
</evidence>
<protein>
    <recommendedName>
        <fullName evidence="4">Outer membrane protein beta-barrel domain-containing protein</fullName>
    </recommendedName>
</protein>
<dbReference type="InterPro" id="IPR021958">
    <property type="entry name" value="DUF3575"/>
</dbReference>
<keyword evidence="1" id="KW-0732">Signal</keyword>
<feature type="signal peptide" evidence="1">
    <location>
        <begin position="1"/>
        <end position="45"/>
    </location>
</feature>
<accession>A0A2Z4FI07</accession>
<keyword evidence="3" id="KW-1185">Reference proteome</keyword>
<dbReference type="InterPro" id="IPR036709">
    <property type="entry name" value="Autotransporte_beta_dom_sf"/>
</dbReference>
<reference evidence="2 3" key="1">
    <citation type="submission" date="2018-06" db="EMBL/GenBank/DDBJ databases">
        <title>Lujinxingia sediminis gen. nov. sp. nov., a new facultative anaerobic member of the class Deltaproteobacteria, and proposal of Lujinxingaceae fam. nov.</title>
        <authorList>
            <person name="Guo L.-Y."/>
            <person name="Li C.-M."/>
            <person name="Wang S."/>
            <person name="Du Z.-J."/>
        </authorList>
    </citation>
    <scope>NUCLEOTIDE SEQUENCE [LARGE SCALE GENOMIC DNA]</scope>
    <source>
        <strain evidence="2 3">FA350</strain>
    </source>
</reference>
<sequence>MQFLSSMNSAKLSFDRRLPMLSPNKYMLKALVVSAILFAANSAFAGTGSVATMDDPTHIMSVTFSPIHLVNPVVEITAEFKAHEQWGLALVGGAGQVTAKDDILGDVDFSVWEVGGQLRYYVLGDFDHGMQIGGEILYVNVSNDEIDTSEGRFSGTGEGLGVGPFLGYKLATKVGFTVDAQLGIQRTFLQAEAEHTASGTSAEEEDRDWGPIVNLNVGWSF</sequence>
<evidence type="ECO:0008006" key="4">
    <source>
        <dbReference type="Google" id="ProtNLM"/>
    </source>
</evidence>
<evidence type="ECO:0000313" key="3">
    <source>
        <dbReference type="Proteomes" id="UP000249799"/>
    </source>
</evidence>
<dbReference type="EMBL" id="CP030032">
    <property type="protein sequence ID" value="AWV88627.1"/>
    <property type="molecule type" value="Genomic_DNA"/>
</dbReference>
<dbReference type="OrthoDB" id="5525875at2"/>
<name>A0A2Z4FI07_9DELT</name>
<proteinExistence type="predicted"/>
<dbReference type="Pfam" id="PF12099">
    <property type="entry name" value="DUF3575"/>
    <property type="match status" value="1"/>
</dbReference>
<dbReference type="AlphaFoldDB" id="A0A2Z4FI07"/>
<dbReference type="Proteomes" id="UP000249799">
    <property type="component" value="Chromosome"/>
</dbReference>
<evidence type="ECO:0000256" key="1">
    <source>
        <dbReference type="SAM" id="SignalP"/>
    </source>
</evidence>
<gene>
    <name evidence="2" type="ORF">DN745_04460</name>
</gene>
<dbReference type="KEGG" id="bsed:DN745_04460"/>